<feature type="disulfide bond" evidence="25">
    <location>
        <begin position="434"/>
        <end position="467"/>
    </location>
</feature>
<feature type="active site" description="Charge relay system" evidence="24">
    <location>
        <position position="741"/>
    </location>
</feature>
<evidence type="ECO:0000256" key="5">
    <source>
        <dbReference type="ARBA" id="ARBA00022659"/>
    </source>
</evidence>
<keyword evidence="10" id="KW-0378">Hydrolase</keyword>
<keyword evidence="3" id="KW-0245">EGF-like domain</keyword>
<dbReference type="InterPro" id="IPR018097">
    <property type="entry name" value="EGF_Ca-bd_CS"/>
</dbReference>
<feature type="binding site" evidence="27">
    <location>
        <position position="265"/>
    </location>
    <ligand>
        <name>Ca(2+)</name>
        <dbReference type="ChEBI" id="CHEBI:29108"/>
        <label>2</label>
    </ligand>
</feature>
<dbReference type="InterPro" id="IPR001314">
    <property type="entry name" value="Peptidase_S1A"/>
</dbReference>
<sequence>MKLLGRSPAPILPSPSPAPRFLYLHSTPKSPRSPRPPTTVPLCPAQDIPGVEKGRRRDGRRRRVWGLSADSWLPGLAGQRWTNRPKVDPTASLTNRAERPGVRKDRDPETMRLCLLLAAVWHTAAGAPRPEMFGRLTSPGFPAVYPNNKEKSWQLAAPPGHVIKIYFTHFNLELSYLCEYDYVKLRSGDKELVTLCGQESTDTEQAPGNRTFRSIGNSLVVTFRSDYSNEKPFTGFEAFYAAEDVDECATLPGREPACDHHCHNYVGGFYCSCSLGYTMHRDKRTCSAKCTGLVLSERSGVITSPDYPKGYPKLSNCSYSIRVEDGFSIILEFVESFDVETHAEVLCPYDTLKIKTDKREYGPFCGQTLPPRIETGSNTVEIIFITDVSGDHTGWKIKYITTGLSCLKPGAPPNGYISPLQQEYTVKDHFSLSCLKGYVLLQGDKILKSFTATCQKDRSWNQPMPKCVVVDCGPPADIPSGRVSYITGPEVTTYEAEIQYSCKIPFYTLKTSNDGKYHCGADGFWKSSRGEKSPPVCEPVCGISTRTAVERIFGGKMAKFGEFPWQVRLRGERFGGGALLYDNWVLTAAHVVYGHKDLSSLVIRMGALKRLSPNYIQAWAEAVFIHEDYLHDNVNFNNDIALIKLKHRIEINGNITPICLPGRDSRFHLKPNDLGTVSGWGRTENRPLASSLTYVEVPVVDTQTCKNAYAKKKEVTKFLLTDNMICAGFESGGKDACAGDSGGPLVFLDSETKKWFVGGIVSWGLQCGVAEQYGVYTNVNNYISWIENIILNNS</sequence>
<dbReference type="Bgee" id="ENSOANG00000013321">
    <property type="expression patterns" value="Expressed in liver and 5 other cell types or tissues"/>
</dbReference>
<feature type="domain" description="CUB" evidence="31">
    <location>
        <begin position="290"/>
        <end position="402"/>
    </location>
</feature>
<dbReference type="SMART" id="SM00181">
    <property type="entry name" value="EGF"/>
    <property type="match status" value="1"/>
</dbReference>
<dbReference type="InterPro" id="IPR009003">
    <property type="entry name" value="Peptidase_S1_PA"/>
</dbReference>
<dbReference type="GO" id="GO:0005615">
    <property type="term" value="C:extracellular space"/>
    <property type="evidence" value="ECO:0000318"/>
    <property type="project" value="GO_Central"/>
</dbReference>
<dbReference type="Gene3D" id="2.10.25.10">
    <property type="entry name" value="Laminin"/>
    <property type="match status" value="1"/>
</dbReference>
<feature type="disulfide bond" evidence="25 28">
    <location>
        <begin position="290"/>
        <end position="317"/>
    </location>
</feature>
<dbReference type="SUPFAM" id="SSF57535">
    <property type="entry name" value="Complement control module/SCR domain"/>
    <property type="match status" value="2"/>
</dbReference>
<comment type="PTM">
    <text evidence="26">The iron and 2-oxoglutarate dependent 3-hydroxylation of aspartate and asparagine is (R) stereospecific within EGF domains.</text>
</comment>
<dbReference type="Pfam" id="PF00431">
    <property type="entry name" value="CUB"/>
    <property type="match status" value="2"/>
</dbReference>
<dbReference type="Pfam" id="PF07645">
    <property type="entry name" value="EGF_CA"/>
    <property type="match status" value="1"/>
</dbReference>
<feature type="binding site" evidence="27">
    <location>
        <position position="264"/>
    </location>
    <ligand>
        <name>Ca(2+)</name>
        <dbReference type="ChEBI" id="CHEBI:29108"/>
        <label>2</label>
    </ligand>
</feature>
<keyword evidence="6" id="KW-0645">Protease</keyword>
<keyword evidence="16 25" id="KW-1015">Disulfide bond</keyword>
<evidence type="ECO:0000313" key="35">
    <source>
        <dbReference type="Proteomes" id="UP000002279"/>
    </source>
</evidence>
<feature type="disulfide bond" evidence="25">
    <location>
        <begin position="248"/>
        <end position="262"/>
    </location>
</feature>
<dbReference type="SMART" id="SM00179">
    <property type="entry name" value="EGF_CA"/>
    <property type="match status" value="1"/>
</dbReference>
<evidence type="ECO:0000256" key="23">
    <source>
        <dbReference type="ARBA" id="ARBA00083740"/>
    </source>
</evidence>
<evidence type="ECO:0000256" key="29">
    <source>
        <dbReference type="PROSITE-ProRule" id="PRU00302"/>
    </source>
</evidence>
<dbReference type="PROSITE" id="PS50240">
    <property type="entry name" value="TRYPSIN_DOM"/>
    <property type="match status" value="1"/>
</dbReference>
<feature type="binding site" evidence="27">
    <location>
        <position position="247"/>
    </location>
    <ligand>
        <name>Ca(2+)</name>
        <dbReference type="ChEBI" id="CHEBI:29108"/>
        <label>2</label>
    </ligand>
</feature>
<protein>
    <recommendedName>
        <fullName evidence="21">Mannan-binding lectin serine protease 2</fullName>
        <ecNumber evidence="20">3.4.21.104</ecNumber>
    </recommendedName>
    <alternativeName>
        <fullName evidence="23">MBL-associated serine protease 2</fullName>
    </alternativeName>
    <alternativeName>
        <fullName evidence="22">Mannose-binding protein-associated serine protease 2</fullName>
    </alternativeName>
</protein>
<dbReference type="PANTHER" id="PTHR24255:SF10">
    <property type="entry name" value="MANNAN-BINDING LECTIN SERINE PROTEASE 2"/>
    <property type="match status" value="1"/>
</dbReference>
<evidence type="ECO:0000256" key="10">
    <source>
        <dbReference type="ARBA" id="ARBA00022801"/>
    </source>
</evidence>
<feature type="disulfide bond" evidence="25">
    <location>
        <begin position="178"/>
        <end position="196"/>
    </location>
</feature>
<dbReference type="GO" id="GO:0001867">
    <property type="term" value="P:complement activation, lectin pathway"/>
    <property type="evidence" value="ECO:0007669"/>
    <property type="project" value="Ensembl"/>
</dbReference>
<dbReference type="InterPro" id="IPR000859">
    <property type="entry name" value="CUB_dom"/>
</dbReference>
<dbReference type="FunFam" id="2.60.120.290:FF:000006">
    <property type="entry name" value="Mannan-binding lectin serine protease 1"/>
    <property type="match status" value="1"/>
</dbReference>
<feature type="binding site" evidence="27">
    <location>
        <position position="228"/>
    </location>
    <ligand>
        <name>Ca(2+)</name>
        <dbReference type="ChEBI" id="CHEBI:29108"/>
        <label>1</label>
    </ligand>
</feature>
<dbReference type="AlphaFoldDB" id="F7E7I0"/>
<dbReference type="Ensembl" id="ENSOANT00000021035.2">
    <property type="protein sequence ID" value="ENSOANP00000021032.2"/>
    <property type="gene ID" value="ENSOANG00000013321.2"/>
</dbReference>
<feature type="disulfide bond" evidence="25">
    <location>
        <begin position="705"/>
        <end position="726"/>
    </location>
</feature>
<evidence type="ECO:0000256" key="25">
    <source>
        <dbReference type="PIRSR" id="PIRSR001155-2"/>
    </source>
</evidence>
<evidence type="ECO:0000259" key="33">
    <source>
        <dbReference type="PROSITE" id="PS50923"/>
    </source>
</evidence>
<feature type="domain" description="Sushi" evidence="33">
    <location>
        <begin position="404"/>
        <end position="469"/>
    </location>
</feature>
<dbReference type="GO" id="GO:0001855">
    <property type="term" value="F:complement component C4b binding"/>
    <property type="evidence" value="ECO:0007669"/>
    <property type="project" value="Ensembl"/>
</dbReference>
<dbReference type="SUPFAM" id="SSF57196">
    <property type="entry name" value="EGF/Laminin"/>
    <property type="match status" value="1"/>
</dbReference>
<keyword evidence="9" id="KW-0677">Repeat</keyword>
<evidence type="ECO:0000256" key="30">
    <source>
        <dbReference type="SAM" id="MobiDB-lite"/>
    </source>
</evidence>
<reference evidence="34" key="2">
    <citation type="submission" date="2025-08" db="UniProtKB">
        <authorList>
            <consortium name="Ensembl"/>
        </authorList>
    </citation>
    <scope>IDENTIFICATION</scope>
    <source>
        <strain evidence="34">Glennie</strain>
    </source>
</reference>
<dbReference type="PANTHER" id="PTHR24255">
    <property type="entry name" value="COMPLEMENT COMPONENT 1, S SUBCOMPONENT-RELATED"/>
    <property type="match status" value="1"/>
</dbReference>
<evidence type="ECO:0000256" key="17">
    <source>
        <dbReference type="ARBA" id="ARBA00023278"/>
    </source>
</evidence>
<dbReference type="SUPFAM" id="SSF49854">
    <property type="entry name" value="Spermadhesin, CUB domain"/>
    <property type="match status" value="2"/>
</dbReference>
<dbReference type="FunFam" id="2.10.70.10:FF:000016">
    <property type="entry name" value="Mannan-binding lectin serine protease 1"/>
    <property type="match status" value="1"/>
</dbReference>
<evidence type="ECO:0000256" key="14">
    <source>
        <dbReference type="ARBA" id="ARBA00022859"/>
    </source>
</evidence>
<evidence type="ECO:0000256" key="2">
    <source>
        <dbReference type="ARBA" id="ARBA00022525"/>
    </source>
</evidence>
<dbReference type="SUPFAM" id="SSF50494">
    <property type="entry name" value="Trypsin-like serine proteases"/>
    <property type="match status" value="1"/>
</dbReference>
<dbReference type="CDD" id="cd00054">
    <property type="entry name" value="EGF_CA"/>
    <property type="match status" value="1"/>
</dbReference>
<evidence type="ECO:0000256" key="4">
    <source>
        <dbReference type="ARBA" id="ARBA00022588"/>
    </source>
</evidence>
<dbReference type="SMART" id="SM00032">
    <property type="entry name" value="CCP"/>
    <property type="match status" value="2"/>
</dbReference>
<keyword evidence="7 27" id="KW-0479">Metal-binding</keyword>
<dbReference type="FunCoup" id="F7E7I0">
    <property type="interactions" value="162"/>
</dbReference>
<dbReference type="CDD" id="cd00190">
    <property type="entry name" value="Tryp_SPc"/>
    <property type="match status" value="1"/>
</dbReference>
<feature type="disulfide bond" description="Interchain (between heavy and light chains)" evidence="25">
    <location>
        <begin position="541"/>
        <end position="659"/>
    </location>
</feature>
<feature type="region of interest" description="Disordered" evidence="30">
    <location>
        <begin position="78"/>
        <end position="105"/>
    </location>
</feature>
<feature type="binding site" evidence="27">
    <location>
        <position position="226"/>
    </location>
    <ligand>
        <name>Ca(2+)</name>
        <dbReference type="ChEBI" id="CHEBI:29108"/>
        <label>1</label>
    </ligand>
</feature>
<evidence type="ECO:0000256" key="20">
    <source>
        <dbReference type="ARBA" id="ARBA00066636"/>
    </source>
</evidence>
<dbReference type="InterPro" id="IPR000436">
    <property type="entry name" value="Sushi_SCR_CCP_dom"/>
</dbReference>
<organism evidence="34 35">
    <name type="scientific">Ornithorhynchus anatinus</name>
    <name type="common">Duckbill platypus</name>
    <dbReference type="NCBI Taxonomy" id="9258"/>
    <lineage>
        <taxon>Eukaryota</taxon>
        <taxon>Metazoa</taxon>
        <taxon>Chordata</taxon>
        <taxon>Craniata</taxon>
        <taxon>Vertebrata</taxon>
        <taxon>Euteleostomi</taxon>
        <taxon>Mammalia</taxon>
        <taxon>Monotremata</taxon>
        <taxon>Ornithorhynchidae</taxon>
        <taxon>Ornithorhynchus</taxon>
    </lineage>
</organism>
<evidence type="ECO:0000256" key="16">
    <source>
        <dbReference type="ARBA" id="ARBA00023157"/>
    </source>
</evidence>
<dbReference type="PRINTS" id="PR00722">
    <property type="entry name" value="CHYMOTRYPSIN"/>
</dbReference>
<dbReference type="FunFam" id="2.10.25.10:FF:000059">
    <property type="entry name" value="Mannan-binding lectin serine protease 1"/>
    <property type="match status" value="1"/>
</dbReference>
<evidence type="ECO:0000256" key="18">
    <source>
        <dbReference type="ARBA" id="ARBA00052771"/>
    </source>
</evidence>
<keyword evidence="35" id="KW-1185">Reference proteome</keyword>
<dbReference type="STRING" id="9258.ENSOANP00000021032"/>
<feature type="binding site" evidence="27">
    <location>
        <position position="387"/>
    </location>
    <ligand>
        <name>Ca(2+)</name>
        <dbReference type="ChEBI" id="CHEBI:29108"/>
        <label>3</label>
    </ligand>
</feature>
<evidence type="ECO:0000256" key="7">
    <source>
        <dbReference type="ARBA" id="ARBA00022723"/>
    </source>
</evidence>
<keyword evidence="5 29" id="KW-0768">Sushi</keyword>
<evidence type="ECO:0000256" key="19">
    <source>
        <dbReference type="ARBA" id="ARBA00057864"/>
    </source>
</evidence>
<dbReference type="Pfam" id="PF00089">
    <property type="entry name" value="Trypsin"/>
    <property type="match status" value="1"/>
</dbReference>
<keyword evidence="12" id="KW-0720">Serine protease</keyword>
<dbReference type="PROSITE" id="PS01186">
    <property type="entry name" value="EGF_2"/>
    <property type="match status" value="1"/>
</dbReference>
<feature type="region of interest" description="Disordered" evidence="30">
    <location>
        <begin position="1"/>
        <end position="60"/>
    </location>
</feature>
<evidence type="ECO:0000256" key="1">
    <source>
        <dbReference type="ARBA" id="ARBA00004613"/>
    </source>
</evidence>
<feature type="disulfide bond" evidence="25">
    <location>
        <begin position="273"/>
        <end position="286"/>
    </location>
</feature>
<evidence type="ECO:0000259" key="32">
    <source>
        <dbReference type="PROSITE" id="PS50240"/>
    </source>
</evidence>
<reference evidence="34 35" key="1">
    <citation type="journal article" date="2008" name="Nature">
        <title>Genome analysis of the platypus reveals unique signatures of evolution.</title>
        <authorList>
            <person name="Warren W.C."/>
            <person name="Hillier L.W."/>
            <person name="Marshall Graves J.A."/>
            <person name="Birney E."/>
            <person name="Ponting C.P."/>
            <person name="Grutzner F."/>
            <person name="Belov K."/>
            <person name="Miller W."/>
            <person name="Clarke L."/>
            <person name="Chinwalla A.T."/>
            <person name="Yang S.P."/>
            <person name="Heger A."/>
            <person name="Locke D.P."/>
            <person name="Miethke P."/>
            <person name="Waters P.D."/>
            <person name="Veyrunes F."/>
            <person name="Fulton L."/>
            <person name="Fulton B."/>
            <person name="Graves T."/>
            <person name="Wallis J."/>
            <person name="Puente X.S."/>
            <person name="Lopez-Otin C."/>
            <person name="Ordonez G.R."/>
            <person name="Eichler E.E."/>
            <person name="Chen L."/>
            <person name="Cheng Z."/>
            <person name="Deakin J.E."/>
            <person name="Alsop A."/>
            <person name="Thompson K."/>
            <person name="Kirby P."/>
            <person name="Papenfuss A.T."/>
            <person name="Wakefield M.J."/>
            <person name="Olender T."/>
            <person name="Lancet D."/>
            <person name="Huttley G.A."/>
            <person name="Smit A.F."/>
            <person name="Pask A."/>
            <person name="Temple-Smith P."/>
            <person name="Batzer M.A."/>
            <person name="Walker J.A."/>
            <person name="Konkel M.K."/>
            <person name="Harris R.S."/>
            <person name="Whittington C.M."/>
            <person name="Wong E.S."/>
            <person name="Gemmell N.J."/>
            <person name="Buschiazzo E."/>
            <person name="Vargas Jentzsch I.M."/>
            <person name="Merkel A."/>
            <person name="Schmitz J."/>
            <person name="Zemann A."/>
            <person name="Churakov G."/>
            <person name="Kriegs J.O."/>
            <person name="Brosius J."/>
            <person name="Murchison E.P."/>
            <person name="Sachidanandam R."/>
            <person name="Smith C."/>
            <person name="Hannon G.J."/>
            <person name="Tsend-Ayush E."/>
            <person name="McMillan D."/>
            <person name="Attenborough R."/>
            <person name="Rens W."/>
            <person name="Ferguson-Smith M."/>
            <person name="Lefevre C.M."/>
            <person name="Sharp J.A."/>
            <person name="Nicholas K.R."/>
            <person name="Ray D.A."/>
            <person name="Kube M."/>
            <person name="Reinhardt R."/>
            <person name="Pringle T.H."/>
            <person name="Taylor J."/>
            <person name="Jones R.C."/>
            <person name="Nixon B."/>
            <person name="Dacheux J.L."/>
            <person name="Niwa H."/>
            <person name="Sekita Y."/>
            <person name="Huang X."/>
            <person name="Stark A."/>
            <person name="Kheradpour P."/>
            <person name="Kellis M."/>
            <person name="Flicek P."/>
            <person name="Chen Y."/>
            <person name="Webber C."/>
            <person name="Hardison R."/>
            <person name="Nelson J."/>
            <person name="Hallsworth-Pepin K."/>
            <person name="Delehaunty K."/>
            <person name="Markovic C."/>
            <person name="Minx P."/>
            <person name="Feng Y."/>
            <person name="Kremitzki C."/>
            <person name="Mitreva M."/>
            <person name="Glasscock J."/>
            <person name="Wylie T."/>
            <person name="Wohldmann P."/>
            <person name="Thiru P."/>
            <person name="Nhan M.N."/>
            <person name="Pohl C.S."/>
            <person name="Smith S.M."/>
            <person name="Hou S."/>
            <person name="Nefedov M."/>
            <person name="de Jong P.J."/>
            <person name="Renfree M.B."/>
            <person name="Mardis E.R."/>
            <person name="Wilson R.K."/>
        </authorList>
    </citation>
    <scope>NUCLEOTIDE SEQUENCE [LARGE SCALE GENOMIC DNA]</scope>
    <source>
        <strain evidence="34 35">Glennie</strain>
    </source>
</reference>
<evidence type="ECO:0000256" key="11">
    <source>
        <dbReference type="ARBA" id="ARBA00022813"/>
    </source>
</evidence>
<dbReference type="SMART" id="SM00020">
    <property type="entry name" value="Tryp_SPc"/>
    <property type="match status" value="1"/>
</dbReference>
<dbReference type="PROSITE" id="PS00010">
    <property type="entry name" value="ASX_HYDROXYL"/>
    <property type="match status" value="1"/>
</dbReference>
<keyword evidence="4" id="KW-0399">Innate immunity</keyword>
<feature type="disulfide bond" evidence="25">
    <location>
        <begin position="258"/>
        <end position="271"/>
    </location>
</feature>
<evidence type="ECO:0000259" key="31">
    <source>
        <dbReference type="PROSITE" id="PS01180"/>
    </source>
</evidence>
<keyword evidence="2" id="KW-0964">Secreted</keyword>
<dbReference type="InParanoid" id="F7E7I0"/>
<feature type="binding site" evidence="27">
    <location>
        <position position="340"/>
    </location>
    <ligand>
        <name>Ca(2+)</name>
        <dbReference type="ChEBI" id="CHEBI:29108"/>
        <label>3</label>
    </ligand>
</feature>
<keyword evidence="15" id="KW-0180">Complement pathway</keyword>
<dbReference type="InterPro" id="IPR033116">
    <property type="entry name" value="TRYPSIN_SER"/>
</dbReference>
<feature type="binding site" evidence="27">
    <location>
        <position position="244"/>
    </location>
    <ligand>
        <name>Ca(2+)</name>
        <dbReference type="ChEBI" id="CHEBI:29108"/>
        <label>2</label>
    </ligand>
</feature>
<dbReference type="InterPro" id="IPR049883">
    <property type="entry name" value="NOTCH1_EGF-like"/>
</dbReference>
<comment type="subcellular location">
    <subcellularLocation>
        <location evidence="1">Secreted</location>
    </subcellularLocation>
</comment>
<evidence type="ECO:0000256" key="27">
    <source>
        <dbReference type="PIRSR" id="PIRSR001155-4"/>
    </source>
</evidence>
<dbReference type="FunFam" id="2.10.70.10:FF:000084">
    <property type="entry name" value="Mannan-binding lectin serine protease 2"/>
    <property type="match status" value="1"/>
</dbReference>
<feature type="disulfide bond" evidence="25">
    <location>
        <begin position="406"/>
        <end position="454"/>
    </location>
</feature>
<dbReference type="GO" id="GO:0048306">
    <property type="term" value="F:calcium-dependent protein binding"/>
    <property type="evidence" value="ECO:0007669"/>
    <property type="project" value="Ensembl"/>
</dbReference>
<evidence type="ECO:0000256" key="22">
    <source>
        <dbReference type="ARBA" id="ARBA00081005"/>
    </source>
</evidence>
<feature type="compositionally biased region" description="Basic and acidic residues" evidence="30">
    <location>
        <begin position="96"/>
        <end position="105"/>
    </location>
</feature>
<feature type="binding site" evidence="27">
    <location>
        <position position="389"/>
    </location>
    <ligand>
        <name>Ca(2+)</name>
        <dbReference type="ChEBI" id="CHEBI:29108"/>
        <label>3</label>
    </ligand>
</feature>
<feature type="domain" description="Peptidase S1" evidence="32">
    <location>
        <begin position="552"/>
        <end position="791"/>
    </location>
</feature>
<proteinExistence type="predicted"/>
<dbReference type="FunFam" id="2.40.10.10:FF:000015">
    <property type="entry name" value="Atrial natriuretic peptide-converting enzyme"/>
    <property type="match status" value="1"/>
</dbReference>
<dbReference type="SMART" id="SM00042">
    <property type="entry name" value="CUB"/>
    <property type="match status" value="2"/>
</dbReference>
<evidence type="ECO:0000256" key="15">
    <source>
        <dbReference type="ARBA" id="ARBA00022875"/>
    </source>
</evidence>
<dbReference type="CDD" id="cd00033">
    <property type="entry name" value="CCP"/>
    <property type="match status" value="1"/>
</dbReference>
<keyword evidence="14" id="KW-0391">Immunity</keyword>
<dbReference type="InterPro" id="IPR001881">
    <property type="entry name" value="EGF-like_Ca-bd_dom"/>
</dbReference>
<dbReference type="InterPro" id="IPR035914">
    <property type="entry name" value="Sperma_CUB_dom_sf"/>
</dbReference>
<dbReference type="InterPro" id="IPR000152">
    <property type="entry name" value="EGF-type_Asp/Asn_hydroxyl_site"/>
</dbReference>
<dbReference type="OMA" id="YTCAHDG"/>
<dbReference type="eggNOG" id="KOG3627">
    <property type="taxonomic scope" value="Eukaryota"/>
</dbReference>
<evidence type="ECO:0000256" key="8">
    <source>
        <dbReference type="ARBA" id="ARBA00022729"/>
    </source>
</evidence>
<dbReference type="InterPro" id="IPR000742">
    <property type="entry name" value="EGF"/>
</dbReference>
<feature type="domain" description="CUB" evidence="31">
    <location>
        <begin position="124"/>
        <end position="243"/>
    </location>
</feature>
<feature type="binding site" evidence="27">
    <location>
        <position position="181"/>
    </location>
    <ligand>
        <name>Ca(2+)</name>
        <dbReference type="ChEBI" id="CHEBI:29108"/>
        <label>1</label>
    </ligand>
</feature>
<evidence type="ECO:0000256" key="21">
    <source>
        <dbReference type="ARBA" id="ARBA00069913"/>
    </source>
</evidence>
<dbReference type="InterPro" id="IPR043504">
    <property type="entry name" value="Peptidase_S1_PA_chymotrypsin"/>
</dbReference>
<dbReference type="InterPro" id="IPR001254">
    <property type="entry name" value="Trypsin_dom"/>
</dbReference>
<dbReference type="Proteomes" id="UP000002279">
    <property type="component" value="Chromosome 5"/>
</dbReference>
<dbReference type="GO" id="GO:0006508">
    <property type="term" value="P:proteolysis"/>
    <property type="evidence" value="ECO:0007669"/>
    <property type="project" value="UniProtKB-KW"/>
</dbReference>
<keyword evidence="11" id="KW-0068">Autocatalytic cleavage</keyword>
<dbReference type="EC" id="3.4.21.104" evidence="20"/>
<dbReference type="FunFam" id="2.60.120.290:FF:000012">
    <property type="entry name" value="mannan-binding lectin serine protease 1 isoform X1"/>
    <property type="match status" value="1"/>
</dbReference>
<evidence type="ECO:0000256" key="6">
    <source>
        <dbReference type="ARBA" id="ARBA00022670"/>
    </source>
</evidence>
<feature type="binding site" evidence="27">
    <location>
        <position position="268"/>
    </location>
    <ligand>
        <name>Ca(2+)</name>
        <dbReference type="ChEBI" id="CHEBI:29108"/>
        <label>2</label>
    </ligand>
</feature>
<accession>F7E7I0</accession>
<comment type="caution">
    <text evidence="29">Lacks conserved residue(s) required for the propagation of feature annotation.</text>
</comment>
<evidence type="ECO:0000256" key="24">
    <source>
        <dbReference type="PIRSR" id="PIRSR001155-1"/>
    </source>
</evidence>
<dbReference type="PROSITE" id="PS50923">
    <property type="entry name" value="SUSHI"/>
    <property type="match status" value="2"/>
</dbReference>
<evidence type="ECO:0000256" key="3">
    <source>
        <dbReference type="ARBA" id="ARBA00022536"/>
    </source>
</evidence>
<dbReference type="PROSITE" id="PS01180">
    <property type="entry name" value="CUB"/>
    <property type="match status" value="2"/>
</dbReference>
<gene>
    <name evidence="34" type="primary">MASP2</name>
</gene>
<dbReference type="MEROPS" id="S01.229"/>
<evidence type="ECO:0000256" key="12">
    <source>
        <dbReference type="ARBA" id="ARBA00022825"/>
    </source>
</evidence>
<dbReference type="InterPro" id="IPR024175">
    <property type="entry name" value="Pept_S1A_C1r/C1S/mannan-bd"/>
</dbReference>
<comment type="catalytic activity">
    <reaction evidence="18">
        <text>Selective cleavage after Arg-223 in complement component C2 (-Ser-Leu-Gly-Arg-|-Lys-Ile-Gln-Ile) and after Arg-76 in complement component C4 (-Gly-Leu-Gln-Arg-|-Ala-Leu-Glu-Ile).</text>
        <dbReference type="EC" id="3.4.21.104"/>
    </reaction>
</comment>
<evidence type="ECO:0000256" key="13">
    <source>
        <dbReference type="ARBA" id="ARBA00022837"/>
    </source>
</evidence>
<dbReference type="HOGENOM" id="CLU_006842_14_1_1"/>
<evidence type="ECO:0000313" key="34">
    <source>
        <dbReference type="Ensembl" id="ENSOANP00000021032.2"/>
    </source>
</evidence>
<dbReference type="InterPro" id="IPR035976">
    <property type="entry name" value="Sushi/SCR/CCP_sf"/>
</dbReference>
<feature type="binding site" evidence="27">
    <location>
        <position position="350"/>
    </location>
    <ligand>
        <name>Ca(2+)</name>
        <dbReference type="ChEBI" id="CHEBI:29108"/>
        <label>3</label>
    </ligand>
</feature>
<feature type="active site" description="Charge relay system" evidence="24">
    <location>
        <position position="590"/>
    </location>
</feature>
<feature type="disulfide bond" evidence="25">
    <location>
        <begin position="347"/>
        <end position="365"/>
    </location>
</feature>
<dbReference type="PIRSF" id="PIRSF001155">
    <property type="entry name" value="C1r_C1s_MASP"/>
    <property type="match status" value="1"/>
</dbReference>
<feature type="binding site" evidence="27">
    <location>
        <position position="245"/>
    </location>
    <ligand>
        <name>Ca(2+)</name>
        <dbReference type="ChEBI" id="CHEBI:29108"/>
        <label>2</label>
    </ligand>
</feature>
<evidence type="ECO:0000256" key="26">
    <source>
        <dbReference type="PIRSR" id="PIRSR001155-3"/>
    </source>
</evidence>
<feature type="disulfide bond" evidence="25">
    <location>
        <begin position="737"/>
        <end position="767"/>
    </location>
</feature>
<keyword evidence="17 26" id="KW-0379">Hydroxylation</keyword>
<feature type="domain" description="Sushi" evidence="33">
    <location>
        <begin position="470"/>
        <end position="539"/>
    </location>
</feature>
<name>F7E7I0_ORNAN</name>
<dbReference type="PROSITE" id="PS00135">
    <property type="entry name" value="TRYPSIN_SER"/>
    <property type="match status" value="1"/>
</dbReference>
<feature type="disulfide bond" evidence="25">
    <location>
        <begin position="502"/>
        <end position="537"/>
    </location>
</feature>
<comment type="function">
    <text evidence="19">Serum protease that plays an important role in the activation of the complement system via mannose-binding lectin. After activation by auto-catalytic cleavage it cleaves C2 and C4, leading to their activation and to the formation of C3 convertase.</text>
</comment>
<dbReference type="Gene3D" id="2.40.10.10">
    <property type="entry name" value="Trypsin-like serine proteases"/>
    <property type="match status" value="2"/>
</dbReference>
<dbReference type="GO" id="GO:0005509">
    <property type="term" value="F:calcium ion binding"/>
    <property type="evidence" value="ECO:0007669"/>
    <property type="project" value="InterPro"/>
</dbReference>
<feature type="active site" description="Charge relay system" evidence="24">
    <location>
        <position position="639"/>
    </location>
</feature>
<evidence type="ECO:0000256" key="9">
    <source>
        <dbReference type="ARBA" id="ARBA00022737"/>
    </source>
</evidence>
<dbReference type="GO" id="GO:0006958">
    <property type="term" value="P:complement activation, classical pathway"/>
    <property type="evidence" value="ECO:0007669"/>
    <property type="project" value="UniProtKB-KW"/>
</dbReference>
<feature type="disulfide bond" evidence="25">
    <location>
        <begin position="472"/>
        <end position="519"/>
    </location>
</feature>
<keyword evidence="8" id="KW-0732">Signal</keyword>
<keyword evidence="13 27" id="KW-0106">Calcium</keyword>
<dbReference type="PROSITE" id="PS01187">
    <property type="entry name" value="EGF_CA"/>
    <property type="match status" value="1"/>
</dbReference>
<reference evidence="34" key="3">
    <citation type="submission" date="2025-09" db="UniProtKB">
        <authorList>
            <consortium name="Ensembl"/>
        </authorList>
    </citation>
    <scope>IDENTIFICATION</scope>
    <source>
        <strain evidence="34">Glennie</strain>
    </source>
</reference>
<dbReference type="GeneTree" id="ENSGT00950000183084"/>
<dbReference type="Pfam" id="PF00084">
    <property type="entry name" value="Sushi"/>
    <property type="match status" value="2"/>
</dbReference>
<evidence type="ECO:0000256" key="28">
    <source>
        <dbReference type="PROSITE-ProRule" id="PRU00059"/>
    </source>
</evidence>
<dbReference type="Gene3D" id="2.60.120.290">
    <property type="entry name" value="Spermadhesin, CUB domain"/>
    <property type="match status" value="2"/>
</dbReference>
<dbReference type="GO" id="GO:0004252">
    <property type="term" value="F:serine-type endopeptidase activity"/>
    <property type="evidence" value="ECO:0000318"/>
    <property type="project" value="GO_Central"/>
</dbReference>
<dbReference type="Gene3D" id="2.10.70.10">
    <property type="entry name" value="Complement Module, domain 1"/>
    <property type="match status" value="2"/>
</dbReference>
<feature type="modified residue" description="(3R)-3-hydroxyasparagine" evidence="26">
    <location>
        <position position="264"/>
    </location>
</feature>
<feature type="binding site" evidence="27">
    <location>
        <position position="173"/>
    </location>
    <ligand>
        <name>Ca(2+)</name>
        <dbReference type="ChEBI" id="CHEBI:29108"/>
        <label>1</label>
    </ligand>
</feature>
<dbReference type="CDD" id="cd00041">
    <property type="entry name" value="CUB"/>
    <property type="match status" value="2"/>
</dbReference>